<feature type="compositionally biased region" description="Basic and acidic residues" evidence="1">
    <location>
        <begin position="778"/>
        <end position="787"/>
    </location>
</feature>
<feature type="region of interest" description="Disordered" evidence="1">
    <location>
        <begin position="778"/>
        <end position="813"/>
    </location>
</feature>
<organism evidence="2 3">
    <name type="scientific">Niveibacterium microcysteis</name>
    <dbReference type="NCBI Taxonomy" id="2811415"/>
    <lineage>
        <taxon>Bacteria</taxon>
        <taxon>Pseudomonadati</taxon>
        <taxon>Pseudomonadota</taxon>
        <taxon>Betaproteobacteria</taxon>
        <taxon>Rhodocyclales</taxon>
        <taxon>Rhodocyclaceae</taxon>
        <taxon>Niveibacterium</taxon>
    </lineage>
</organism>
<gene>
    <name evidence="2" type="ORF">JY500_15485</name>
</gene>
<reference evidence="2 3" key="1">
    <citation type="submission" date="2021-02" db="EMBL/GenBank/DDBJ databases">
        <title>Niveibacterium changnyeongensis HC41.</title>
        <authorList>
            <person name="Kang M."/>
        </authorList>
    </citation>
    <scope>NUCLEOTIDE SEQUENCE [LARGE SCALE GENOMIC DNA]</scope>
    <source>
        <strain evidence="2 3">HC41</strain>
    </source>
</reference>
<protein>
    <submittedName>
        <fullName evidence="2">DUF748 domain-containing protein</fullName>
    </submittedName>
</protein>
<dbReference type="PANTHER" id="PTHR30441">
    <property type="entry name" value="DUF748 DOMAIN-CONTAINING PROTEIN"/>
    <property type="match status" value="1"/>
</dbReference>
<keyword evidence="3" id="KW-1185">Reference proteome</keyword>
<evidence type="ECO:0000256" key="1">
    <source>
        <dbReference type="SAM" id="MobiDB-lite"/>
    </source>
</evidence>
<feature type="region of interest" description="Disordered" evidence="1">
    <location>
        <begin position="1196"/>
        <end position="1216"/>
    </location>
</feature>
<sequence>MKAFPAVMSHPGVRRWGRRAAIAVVAVLVLAGVVGVLVPPFVRGALQKELGAVLDRPVTVGAVHINLLRLSAGIDDLKVGGRPGEPPLLEIGRAEANLEGPSSLLHRAVVVRSLSIERPQLYVAREGANRYSISDILERLAKQPKKEGGGDTRFALYNIEVRDGVLRFNDKPVGREHRIERLTFGLPFISSIPADVDIFASPHLSALVNGTALELGGKARPFLRERRDAEIELKLAPIELAPYLAYLPKKPGVTLDKGKIAADLRLRFEQPLGKAPAISLSGQASALDWLVRDSDGSDIAHFEALRIALADVQPLARKAHVQQVELVKPGMAVEFDRTNRVKAVLAIQRELLAYAAPADAAAPAQPEAGGGWQWQIDRIALDRGHVDISNVTTDPPVKMAVETLDIELKGLSSALDKAAALKVAAKGDAGESIGLDAKLAIKPLHLAGVLDFAEFQPARGSPYVAATVPGLVIDAARFSGHVPLDLQVGESGVGIVLTDAELGAADVALRVRGEKTPFLKAPKIALSAVTLDLPQRTIKLGAATIDAPEFALQRDKEGRFNLSRLMGTKPAAKASEPPKTAKAESDWAYALGELKLNGATLRYDDVSHATPLRLNLSPLTLAVSNVDSRAGSYAQLKLATGWNQKGKLTVDGRVSPQPLRADLKIDGSGLDVVPLVAQVTRDYEVSVTRAKVSAQGALSLDLSKPDAPAGSYKGRVAVADFSSLDLINDADFVRWGNFSVSGIDLRLAPLSIGIGEIALRDLQTRLILSKEGELNLREVTQRRHSDDDTPTPPPTDAKKAATATSTTTVPPAKPMPPIRIDRIVLSGASINYSDRFVRPNFDARLSGVAGRIENLGTDPAKVASLDLRGAVDGLAPLEISGQLAPFRNDRFLDVKTSVKGYELTALSAYASKYVGYGIEKGKLSMDLRYRIEDRKLSAENHVFLDQLTFGDKVESPDATSLPVRFAVNLLKNSRGEIDVNLPVGGTLDDPEFSVGGIVWKMILNFFGKVVSSPFSFLAGGGADADFSNLPFTAGSARIDAEGTKRLDTVAKTLKDRPALTLELIGRADPLVDAEGLKRESYQRKVRSLKLQDMAKAGESGGSIDEVRIDPAEYPALLKRVYADEKIPNKPRNVVGMQKDVPVADMERMLMSVANVGDADVRALAQERANQVKAWLVETGKVPVERVFVLAPKVGEDKDKSDAKAATSASRVDFSLR</sequence>
<evidence type="ECO:0000313" key="2">
    <source>
        <dbReference type="EMBL" id="QSI75872.1"/>
    </source>
</evidence>
<dbReference type="Gene3D" id="3.30.1330.60">
    <property type="entry name" value="OmpA-like domain"/>
    <property type="match status" value="1"/>
</dbReference>
<dbReference type="PANTHER" id="PTHR30441:SF8">
    <property type="entry name" value="DUF748 DOMAIN-CONTAINING PROTEIN"/>
    <property type="match status" value="1"/>
</dbReference>
<dbReference type="InterPro" id="IPR036737">
    <property type="entry name" value="OmpA-like_sf"/>
</dbReference>
<evidence type="ECO:0000313" key="3">
    <source>
        <dbReference type="Proteomes" id="UP000663570"/>
    </source>
</evidence>
<dbReference type="Pfam" id="PF05359">
    <property type="entry name" value="DUF748"/>
    <property type="match status" value="2"/>
</dbReference>
<dbReference type="Proteomes" id="UP000663570">
    <property type="component" value="Chromosome"/>
</dbReference>
<accession>A0ABX7M8Q5</accession>
<dbReference type="InterPro" id="IPR052894">
    <property type="entry name" value="AsmA-related"/>
</dbReference>
<feature type="compositionally biased region" description="Low complexity" evidence="1">
    <location>
        <begin position="800"/>
        <end position="810"/>
    </location>
</feature>
<dbReference type="EMBL" id="CP071060">
    <property type="protein sequence ID" value="QSI75872.1"/>
    <property type="molecule type" value="Genomic_DNA"/>
</dbReference>
<dbReference type="RefSeq" id="WP_206253721.1">
    <property type="nucleotide sequence ID" value="NZ_CP071060.1"/>
</dbReference>
<name>A0ABX7M8Q5_9RHOO</name>
<dbReference type="InterPro" id="IPR008023">
    <property type="entry name" value="DUF748"/>
</dbReference>
<proteinExistence type="predicted"/>